<dbReference type="PANTHER" id="PTHR11922:SF2">
    <property type="entry name" value="GMP SYNTHASE [GLUTAMINE-HYDROLYZING]"/>
    <property type="match status" value="1"/>
</dbReference>
<comment type="function">
    <text evidence="1 11">Catalyzes the synthesis of GMP from XMP.</text>
</comment>
<dbReference type="NCBIfam" id="NF000848">
    <property type="entry name" value="PRK00074.1"/>
    <property type="match status" value="1"/>
</dbReference>
<dbReference type="Gene3D" id="3.40.50.880">
    <property type="match status" value="1"/>
</dbReference>
<keyword evidence="10 11" id="KW-0315">Glutamine amidotransferase</keyword>
<dbReference type="PRINTS" id="PR00096">
    <property type="entry name" value="GATASE"/>
</dbReference>
<evidence type="ECO:0000313" key="15">
    <source>
        <dbReference type="Proteomes" id="UP000033546"/>
    </source>
</evidence>
<dbReference type="NCBIfam" id="TIGR00888">
    <property type="entry name" value="guaA_Nterm"/>
    <property type="match status" value="1"/>
</dbReference>
<evidence type="ECO:0000256" key="11">
    <source>
        <dbReference type="HAMAP-Rule" id="MF_00344"/>
    </source>
</evidence>
<dbReference type="SUPFAM" id="SSF52317">
    <property type="entry name" value="Class I glutamine amidotransferase-like"/>
    <property type="match status" value="1"/>
</dbReference>
<evidence type="ECO:0000256" key="1">
    <source>
        <dbReference type="ARBA" id="ARBA00002332"/>
    </source>
</evidence>
<keyword evidence="6 11" id="KW-0547">Nucleotide-binding</keyword>
<evidence type="ECO:0000256" key="3">
    <source>
        <dbReference type="ARBA" id="ARBA00012746"/>
    </source>
</evidence>
<dbReference type="Pfam" id="PF00117">
    <property type="entry name" value="GATase"/>
    <property type="match status" value="1"/>
</dbReference>
<dbReference type="UniPathway" id="UPA00189">
    <property type="reaction ID" value="UER00296"/>
</dbReference>
<dbReference type="PROSITE" id="PS51273">
    <property type="entry name" value="GATASE_TYPE_1"/>
    <property type="match status" value="1"/>
</dbReference>
<comment type="pathway">
    <text evidence="2 11">Purine metabolism; GMP biosynthesis; GMP from XMP (L-Gln route): step 1/1.</text>
</comment>
<dbReference type="PATRIC" id="fig|1359167.3.peg.653"/>
<dbReference type="InterPro" id="IPR001674">
    <property type="entry name" value="GMP_synth_C"/>
</dbReference>
<dbReference type="PANTHER" id="PTHR11922">
    <property type="entry name" value="GMP SYNTHASE-RELATED"/>
    <property type="match status" value="1"/>
</dbReference>
<dbReference type="EC" id="6.3.5.2" evidence="3 11"/>
<dbReference type="EMBL" id="LANU01000002">
    <property type="protein sequence ID" value="KJV65723.1"/>
    <property type="molecule type" value="Genomic_DNA"/>
</dbReference>
<protein>
    <recommendedName>
        <fullName evidence="4 11">GMP synthase [glutamine-hydrolyzing]</fullName>
        <ecNumber evidence="3 11">6.3.5.2</ecNumber>
    </recommendedName>
    <alternativeName>
        <fullName evidence="11">GMP synthetase</fullName>
    </alternativeName>
    <alternativeName>
        <fullName evidence="11">Glutamine amidotransferase</fullName>
    </alternativeName>
</protein>
<evidence type="ECO:0000256" key="4">
    <source>
        <dbReference type="ARBA" id="ARBA00021562"/>
    </source>
</evidence>
<evidence type="ECO:0000313" key="14">
    <source>
        <dbReference type="EMBL" id="KJV65723.1"/>
    </source>
</evidence>
<gene>
    <name evidence="11 14" type="primary">guaA</name>
    <name evidence="14" type="ORF">EMUCRT_0677</name>
</gene>
<dbReference type="InterPro" id="IPR022955">
    <property type="entry name" value="GMP_synthase"/>
</dbReference>
<feature type="active site" evidence="11">
    <location>
        <position position="176"/>
    </location>
</feature>
<dbReference type="SUPFAM" id="SSF54810">
    <property type="entry name" value="GMP synthetase C-terminal dimerisation domain"/>
    <property type="match status" value="1"/>
</dbReference>
<dbReference type="FunFam" id="3.30.300.10:FF:000002">
    <property type="entry name" value="GMP synthase [glutamine-hydrolyzing]"/>
    <property type="match status" value="1"/>
</dbReference>
<dbReference type="GO" id="GO:0005524">
    <property type="term" value="F:ATP binding"/>
    <property type="evidence" value="ECO:0007669"/>
    <property type="project" value="UniProtKB-UniRule"/>
</dbReference>
<evidence type="ECO:0000256" key="9">
    <source>
        <dbReference type="ARBA" id="ARBA00022840"/>
    </source>
</evidence>
<dbReference type="HAMAP" id="MF_00344">
    <property type="entry name" value="GMP_synthase"/>
    <property type="match status" value="1"/>
</dbReference>
<feature type="active site" evidence="11">
    <location>
        <position position="174"/>
    </location>
</feature>
<keyword evidence="8 11" id="KW-0658">Purine biosynthesis</keyword>
<evidence type="ECO:0000256" key="8">
    <source>
        <dbReference type="ARBA" id="ARBA00022755"/>
    </source>
</evidence>
<dbReference type="AlphaFoldDB" id="A0A0F3NCC4"/>
<dbReference type="Proteomes" id="UP000033546">
    <property type="component" value="Unassembled WGS sequence"/>
</dbReference>
<keyword evidence="7 11" id="KW-0332">GMP biosynthesis</keyword>
<dbReference type="RefSeq" id="WP_045804967.1">
    <property type="nucleotide sequence ID" value="NZ_LANU01000002.1"/>
</dbReference>
<dbReference type="InterPro" id="IPR029062">
    <property type="entry name" value="Class_I_gatase-like"/>
</dbReference>
<evidence type="ECO:0000256" key="7">
    <source>
        <dbReference type="ARBA" id="ARBA00022749"/>
    </source>
</evidence>
<comment type="catalytic activity">
    <reaction evidence="11">
        <text>XMP + L-glutamine + ATP + H2O = GMP + L-glutamate + AMP + diphosphate + 2 H(+)</text>
        <dbReference type="Rhea" id="RHEA:11680"/>
        <dbReference type="ChEBI" id="CHEBI:15377"/>
        <dbReference type="ChEBI" id="CHEBI:15378"/>
        <dbReference type="ChEBI" id="CHEBI:29985"/>
        <dbReference type="ChEBI" id="CHEBI:30616"/>
        <dbReference type="ChEBI" id="CHEBI:33019"/>
        <dbReference type="ChEBI" id="CHEBI:57464"/>
        <dbReference type="ChEBI" id="CHEBI:58115"/>
        <dbReference type="ChEBI" id="CHEBI:58359"/>
        <dbReference type="ChEBI" id="CHEBI:456215"/>
        <dbReference type="EC" id="6.3.5.2"/>
    </reaction>
</comment>
<organism evidence="14 15">
    <name type="scientific">Ehrlichia cf. muris str. EmCRT</name>
    <dbReference type="NCBI Taxonomy" id="1359167"/>
    <lineage>
        <taxon>Bacteria</taxon>
        <taxon>Pseudomonadati</taxon>
        <taxon>Pseudomonadota</taxon>
        <taxon>Alphaproteobacteria</taxon>
        <taxon>Rickettsiales</taxon>
        <taxon>Anaplasmataceae</taxon>
        <taxon>Ehrlichia</taxon>
    </lineage>
</organism>
<dbReference type="InterPro" id="IPR017926">
    <property type="entry name" value="GATASE"/>
</dbReference>
<dbReference type="Pfam" id="PF02540">
    <property type="entry name" value="NAD_synthase"/>
    <property type="match status" value="1"/>
</dbReference>
<dbReference type="InterPro" id="IPR022310">
    <property type="entry name" value="NAD/GMP_synthase"/>
</dbReference>
<keyword evidence="9 11" id="KW-0067">ATP-binding</keyword>
<evidence type="ECO:0000259" key="13">
    <source>
        <dbReference type="PROSITE" id="PS51553"/>
    </source>
</evidence>
<evidence type="ECO:0000256" key="2">
    <source>
        <dbReference type="ARBA" id="ARBA00005153"/>
    </source>
</evidence>
<dbReference type="GO" id="GO:0005829">
    <property type="term" value="C:cytosol"/>
    <property type="evidence" value="ECO:0007669"/>
    <property type="project" value="TreeGrafter"/>
</dbReference>
<reference evidence="14 15" key="1">
    <citation type="submission" date="2015-02" db="EMBL/GenBank/DDBJ databases">
        <title>Genome Sequencing of Rickettsiales.</title>
        <authorList>
            <person name="Daugherty S.C."/>
            <person name="Su Q."/>
            <person name="Abolude K."/>
            <person name="Beier-Sexton M."/>
            <person name="Carlyon J.A."/>
            <person name="Carter R."/>
            <person name="Day N.P."/>
            <person name="Dumler S.J."/>
            <person name="Dyachenko V."/>
            <person name="Godinez A."/>
            <person name="Kurtti T.J."/>
            <person name="Lichay M."/>
            <person name="Mullins K.E."/>
            <person name="Ott S."/>
            <person name="Pappas-Brown V."/>
            <person name="Paris D.H."/>
            <person name="Patel P."/>
            <person name="Richards A.L."/>
            <person name="Sadzewicz L."/>
            <person name="Sears K."/>
            <person name="Seidman D."/>
            <person name="Sengamalay N."/>
            <person name="Stenos J."/>
            <person name="Tallon L.J."/>
            <person name="Vincent G."/>
            <person name="Fraser C.M."/>
            <person name="Munderloh U."/>
            <person name="Dunning-Hotopp J.C."/>
        </authorList>
    </citation>
    <scope>NUCLEOTIDE SEQUENCE [LARGE SCALE GENOMIC DNA]</scope>
    <source>
        <strain evidence="14 15">EmCRT</strain>
    </source>
</reference>
<dbReference type="Gene3D" id="3.30.300.10">
    <property type="match status" value="1"/>
</dbReference>
<dbReference type="InterPro" id="IPR025777">
    <property type="entry name" value="GMPS_ATP_PPase_dom"/>
</dbReference>
<dbReference type="Pfam" id="PF00958">
    <property type="entry name" value="GMP_synt_C"/>
    <property type="match status" value="1"/>
</dbReference>
<dbReference type="NCBIfam" id="TIGR00884">
    <property type="entry name" value="guaA_Cterm"/>
    <property type="match status" value="1"/>
</dbReference>
<comment type="subunit">
    <text evidence="11">Homodimer.</text>
</comment>
<accession>A0A0F3NCC4</accession>
<feature type="binding site" evidence="12">
    <location>
        <begin position="227"/>
        <end position="233"/>
    </location>
    <ligand>
        <name>ATP</name>
        <dbReference type="ChEBI" id="CHEBI:30616"/>
    </ligand>
</feature>
<evidence type="ECO:0000256" key="12">
    <source>
        <dbReference type="PROSITE-ProRule" id="PRU00886"/>
    </source>
</evidence>
<dbReference type="FunFam" id="3.40.50.620:FF:000001">
    <property type="entry name" value="GMP synthase [glutamine-hydrolyzing]"/>
    <property type="match status" value="1"/>
</dbReference>
<dbReference type="InterPro" id="IPR004739">
    <property type="entry name" value="GMP_synth_GATase"/>
</dbReference>
<sequence length="526" mass="59276">MSRVAIIDFGSQFTQLLARRVRELNIYSEIFAHDVAFDRIKDSKAFILSGGPKSVFNLTEIPRIVHDIIELNERTSVPVLAICYGLQLVSNYFKSTIAQSYGKEFGKATLNIIKGSEIIKDVWQVGEQACVWMSHADSVCDVPYGFEVIAYSVLNNIIAMISNEKRKIYGMQFHPEVYHTRDGMKLLANFVKIADCKNSWTMDSFLDDQQNLIKKQVGNKKVIAALSGGVDSSVAAALTYRAIGDQLCCIFIDNGLLRYNEAEKVRQLFINQFKIPVTVVDKSSIFLNRLQSITDPEQKRKIIGKTFIEVFEEEANKIGEVEFLMQGTIYPDVIESGGPAEKESVTIKSHHNVGGLPDTMKLQLVEPLRFLFKDEVRLLGKKLGISNEILTRHPFPGPGLAIRIIGEITQEKVRMLQVADEIYIDLIKKYNLYDIIWQAFVVLLPVRTVGVMGDSRTYGYTCALRAVTSSDGMTAECFPFEVDLETKLIFYDFLKDVSNAIVNNVQGINRVVYDTTSKPPATIEWE</sequence>
<dbReference type="GO" id="GO:0003921">
    <property type="term" value="F:GMP synthase activity"/>
    <property type="evidence" value="ECO:0007669"/>
    <property type="project" value="InterPro"/>
</dbReference>
<dbReference type="InterPro" id="IPR014729">
    <property type="entry name" value="Rossmann-like_a/b/a_fold"/>
</dbReference>
<proteinExistence type="inferred from homology"/>
<evidence type="ECO:0000256" key="6">
    <source>
        <dbReference type="ARBA" id="ARBA00022741"/>
    </source>
</evidence>
<feature type="domain" description="GMPS ATP-PPase" evidence="13">
    <location>
        <begin position="200"/>
        <end position="392"/>
    </location>
</feature>
<keyword evidence="5 11" id="KW-0436">Ligase</keyword>
<evidence type="ECO:0000256" key="10">
    <source>
        <dbReference type="ARBA" id="ARBA00022962"/>
    </source>
</evidence>
<dbReference type="SUPFAM" id="SSF52402">
    <property type="entry name" value="Adenine nucleotide alpha hydrolases-like"/>
    <property type="match status" value="1"/>
</dbReference>
<dbReference type="CDD" id="cd01997">
    <property type="entry name" value="GMP_synthase_C"/>
    <property type="match status" value="1"/>
</dbReference>
<feature type="active site" description="Nucleophile" evidence="11">
    <location>
        <position position="83"/>
    </location>
</feature>
<dbReference type="PROSITE" id="PS51553">
    <property type="entry name" value="GMPS_ATP_PPASE"/>
    <property type="match status" value="1"/>
</dbReference>
<name>A0A0F3NCC4_9RICK</name>
<dbReference type="CDD" id="cd01742">
    <property type="entry name" value="GATase1_GMP_Synthase"/>
    <property type="match status" value="1"/>
</dbReference>
<dbReference type="Gene3D" id="3.40.50.620">
    <property type="entry name" value="HUPs"/>
    <property type="match status" value="1"/>
</dbReference>
<comment type="caution">
    <text evidence="14">The sequence shown here is derived from an EMBL/GenBank/DDBJ whole genome shotgun (WGS) entry which is preliminary data.</text>
</comment>
<evidence type="ECO:0000256" key="5">
    <source>
        <dbReference type="ARBA" id="ARBA00022598"/>
    </source>
</evidence>